<reference evidence="3" key="1">
    <citation type="submission" date="2021-02" db="EMBL/GenBank/DDBJ databases">
        <authorList>
            <person name="Nowell W R."/>
        </authorList>
    </citation>
    <scope>NUCLEOTIDE SEQUENCE</scope>
</reference>
<dbReference type="AlphaFoldDB" id="A0A8S3HYB2"/>
<feature type="compositionally biased region" description="Acidic residues" evidence="2">
    <location>
        <begin position="75"/>
        <end position="90"/>
    </location>
</feature>
<evidence type="ECO:0000313" key="4">
    <source>
        <dbReference type="Proteomes" id="UP000676336"/>
    </source>
</evidence>
<comment type="cofactor">
    <cofactor evidence="1">
        <name>Zn(2+)</name>
        <dbReference type="ChEBI" id="CHEBI:29105"/>
    </cofactor>
</comment>
<feature type="compositionally biased region" description="Basic and acidic residues" evidence="2">
    <location>
        <begin position="125"/>
        <end position="143"/>
    </location>
</feature>
<proteinExistence type="predicted"/>
<feature type="region of interest" description="Disordered" evidence="2">
    <location>
        <begin position="75"/>
        <end position="98"/>
    </location>
</feature>
<organism evidence="3 4">
    <name type="scientific">Rotaria magnacalcarata</name>
    <dbReference type="NCBI Taxonomy" id="392030"/>
    <lineage>
        <taxon>Eukaryota</taxon>
        <taxon>Metazoa</taxon>
        <taxon>Spiralia</taxon>
        <taxon>Gnathifera</taxon>
        <taxon>Rotifera</taxon>
        <taxon>Eurotatoria</taxon>
        <taxon>Bdelloidea</taxon>
        <taxon>Philodinida</taxon>
        <taxon>Philodinidae</taxon>
        <taxon>Rotaria</taxon>
    </lineage>
</organism>
<accession>A0A8S3HYB2</accession>
<dbReference type="PANTHER" id="PTHR12756:SF45">
    <property type="entry name" value="CYTOSOLIC CARBOXYPEPTIDASE NNA1"/>
    <property type="match status" value="1"/>
</dbReference>
<dbReference type="Proteomes" id="UP000676336">
    <property type="component" value="Unassembled WGS sequence"/>
</dbReference>
<dbReference type="EMBL" id="CAJOBI010324402">
    <property type="protein sequence ID" value="CAF5189687.1"/>
    <property type="molecule type" value="Genomic_DNA"/>
</dbReference>
<feature type="region of interest" description="Disordered" evidence="2">
    <location>
        <begin position="115"/>
        <end position="143"/>
    </location>
</feature>
<evidence type="ECO:0000313" key="3">
    <source>
        <dbReference type="EMBL" id="CAF5189687.1"/>
    </source>
</evidence>
<evidence type="ECO:0000256" key="2">
    <source>
        <dbReference type="SAM" id="MobiDB-lite"/>
    </source>
</evidence>
<protein>
    <submittedName>
        <fullName evidence="3">Uncharacterized protein</fullName>
    </submittedName>
</protein>
<gene>
    <name evidence="3" type="ORF">SMN809_LOCUS71821</name>
</gene>
<dbReference type="PANTHER" id="PTHR12756">
    <property type="entry name" value="CYTOSOLIC CARBOXYPEPTIDASE"/>
    <property type="match status" value="1"/>
</dbReference>
<dbReference type="InterPro" id="IPR050821">
    <property type="entry name" value="Cytosolic_carboxypeptidase"/>
</dbReference>
<feature type="non-terminal residue" evidence="3">
    <location>
        <position position="1"/>
    </location>
</feature>
<sequence length="168" mass="19171">TFCGSTQRDRASHQFNTRDLESIGYHFLDSLLDYCDPDHTKRNRLLNELEDNLRRNIQMKLLSRGINTTSVDEIDIDQWSSDDDSSDDGGSDSSIDDGLPKHLEIIAAAKVRLKKTKKKRSNTKALKDSKRKEEIDKDNAEKNKPVGLLLPKSRNIRFPTIVSFIILV</sequence>
<evidence type="ECO:0000256" key="1">
    <source>
        <dbReference type="ARBA" id="ARBA00001947"/>
    </source>
</evidence>
<comment type="caution">
    <text evidence="3">The sequence shown here is derived from an EMBL/GenBank/DDBJ whole genome shotgun (WGS) entry which is preliminary data.</text>
</comment>
<name>A0A8S3HYB2_9BILA</name>